<accession>A0ABY5GGU6</accession>
<protein>
    <submittedName>
        <fullName evidence="1">Uncharacterized protein</fullName>
    </submittedName>
</protein>
<dbReference type="Proteomes" id="UP001057998">
    <property type="component" value="Chromosome 1"/>
</dbReference>
<organism evidence="1 2">
    <name type="scientific">Photobacterium atrarenae</name>
    <dbReference type="NCBI Taxonomy" id="865757"/>
    <lineage>
        <taxon>Bacteria</taxon>
        <taxon>Pseudomonadati</taxon>
        <taxon>Pseudomonadota</taxon>
        <taxon>Gammaproteobacteria</taxon>
        <taxon>Vibrionales</taxon>
        <taxon>Vibrionaceae</taxon>
        <taxon>Photobacterium</taxon>
    </lineage>
</organism>
<gene>
    <name evidence="1" type="ORF">NNL38_03885</name>
</gene>
<evidence type="ECO:0000313" key="2">
    <source>
        <dbReference type="Proteomes" id="UP001057998"/>
    </source>
</evidence>
<sequence length="51" mass="5616">MFDLVSCVSGAQYTEFCVLNPSAGCCGSDGAYDWMNRIVLWQLGAQGQYME</sequence>
<dbReference type="RefSeq" id="WP_255389715.1">
    <property type="nucleotide sequence ID" value="NZ_CP101508.1"/>
</dbReference>
<reference evidence="1" key="1">
    <citation type="submission" date="2022-07" db="EMBL/GenBank/DDBJ databases">
        <title>Genome sequencing of Photobacterium atrarenae GJH2-4.</title>
        <authorList>
            <person name="Park S.-J."/>
        </authorList>
    </citation>
    <scope>NUCLEOTIDE SEQUENCE</scope>
    <source>
        <strain evidence="1">GJH2-4</strain>
    </source>
</reference>
<dbReference type="EMBL" id="CP101508">
    <property type="protein sequence ID" value="UTV28401.1"/>
    <property type="molecule type" value="Genomic_DNA"/>
</dbReference>
<name>A0ABY5GGU6_9GAMM</name>
<evidence type="ECO:0000313" key="1">
    <source>
        <dbReference type="EMBL" id="UTV28401.1"/>
    </source>
</evidence>
<keyword evidence="2" id="KW-1185">Reference proteome</keyword>
<proteinExistence type="predicted"/>